<proteinExistence type="predicted"/>
<dbReference type="AlphaFoldDB" id="A0A1M6N7Y4"/>
<dbReference type="EMBL" id="FQZB01000012">
    <property type="protein sequence ID" value="SHJ91858.1"/>
    <property type="molecule type" value="Genomic_DNA"/>
</dbReference>
<feature type="compositionally biased region" description="Polar residues" evidence="1">
    <location>
        <begin position="1"/>
        <end position="21"/>
    </location>
</feature>
<protein>
    <submittedName>
        <fullName evidence="2">Uncharacterized protein</fullName>
    </submittedName>
</protein>
<accession>A0A1M6N7Y4</accession>
<feature type="compositionally biased region" description="Gly residues" evidence="1">
    <location>
        <begin position="77"/>
        <end position="94"/>
    </location>
</feature>
<gene>
    <name evidence="2" type="ORF">SAMN02745163_02821</name>
</gene>
<evidence type="ECO:0000313" key="3">
    <source>
        <dbReference type="Proteomes" id="UP000184310"/>
    </source>
</evidence>
<dbReference type="RefSeq" id="WP_072988939.1">
    <property type="nucleotide sequence ID" value="NZ_FQZB01000012.1"/>
</dbReference>
<organism evidence="2 3">
    <name type="scientific">Clostridium cavendishii DSM 21758</name>
    <dbReference type="NCBI Taxonomy" id="1121302"/>
    <lineage>
        <taxon>Bacteria</taxon>
        <taxon>Bacillati</taxon>
        <taxon>Bacillota</taxon>
        <taxon>Clostridia</taxon>
        <taxon>Eubacteriales</taxon>
        <taxon>Clostridiaceae</taxon>
        <taxon>Clostridium</taxon>
    </lineage>
</organism>
<dbReference type="Proteomes" id="UP000184310">
    <property type="component" value="Unassembled WGS sequence"/>
</dbReference>
<evidence type="ECO:0000256" key="1">
    <source>
        <dbReference type="SAM" id="MobiDB-lite"/>
    </source>
</evidence>
<keyword evidence="3" id="KW-1185">Reference proteome</keyword>
<evidence type="ECO:0000313" key="2">
    <source>
        <dbReference type="EMBL" id="SHJ91858.1"/>
    </source>
</evidence>
<reference evidence="2 3" key="1">
    <citation type="submission" date="2016-11" db="EMBL/GenBank/DDBJ databases">
        <authorList>
            <person name="Jaros S."/>
            <person name="Januszkiewicz K."/>
            <person name="Wedrychowicz H."/>
        </authorList>
    </citation>
    <scope>NUCLEOTIDE SEQUENCE [LARGE SCALE GENOMIC DNA]</scope>
    <source>
        <strain evidence="2 3">DSM 21758</strain>
    </source>
</reference>
<feature type="compositionally biased region" description="Low complexity" evidence="1">
    <location>
        <begin position="95"/>
        <end position="122"/>
    </location>
</feature>
<name>A0A1M6N7Y4_9CLOT</name>
<feature type="compositionally biased region" description="Low complexity" evidence="1">
    <location>
        <begin position="22"/>
        <end position="76"/>
    </location>
</feature>
<feature type="region of interest" description="Disordered" evidence="1">
    <location>
        <begin position="1"/>
        <end position="130"/>
    </location>
</feature>
<sequence length="278" mass="30722">MNNQYQNKNTTMGTPYQSSNLSPYGSTYNPYSTSTSTTGGNTGTNTSTSSQTGVTGTTSTSMNQAPGSQQGTTISGTMGGTTGGVGTSTQGGMGSSSTGSMGSSIQGTSKGSSTYSTGSGSTNDMSFSQFDHNYSMQSGQQGMYPNATYPSVESINEFFKKFLKMDITKIPFIPNPYYMANMKQKMGSTTNGSSDMSNQAERQHQMQGYYHMPMYNYPNMSYPSHGYHDMHNSPYHQHKQPYYDHHYMYPVYDYDHHYYGSEINPFTWLLLSSMFREY</sequence>